<dbReference type="PANTHER" id="PTHR34293">
    <property type="entry name" value="HTH-TYPE TRANSCRIPTIONAL REGULATOR TRMBL2"/>
    <property type="match status" value="1"/>
</dbReference>
<sequence length="290" mass="33241">MTCNMTIDASKILPTSMQSDISLSSHEVLFDKIRNELSKFGLTPNQSKVFLYLEKYGSSTATQVSKALKIPRTETYHLLTNLQNKGIISAAFQHPIRFTSLPMDKAITTLINAEKERVKNLETQEKKLIDMWNALPRFKTNNEEVKDGKFQMLQGTNQMTGKIKEMLSGSKETIQVLASEKDFMKFYHAGYLEIIENSKSEVQIISSSSEKTSYIFEGNLMSKVKKTPMKIKEDLCFIIIDEKESILFMKNTNEVSQNVLAMWTDSSSMVYTLKLLFTYVWSNSKHFKNE</sequence>
<dbReference type="InterPro" id="IPR002831">
    <property type="entry name" value="Tscrpt_reg_TrmB_N"/>
</dbReference>
<dbReference type="EMBL" id="FRFC01000004">
    <property type="protein sequence ID" value="SHO46694.1"/>
    <property type="molecule type" value="Genomic_DNA"/>
</dbReference>
<dbReference type="InterPro" id="IPR036390">
    <property type="entry name" value="WH_DNA-bd_sf"/>
</dbReference>
<dbReference type="PANTHER" id="PTHR34293:SF1">
    <property type="entry name" value="HTH-TYPE TRANSCRIPTIONAL REGULATOR TRMBL2"/>
    <property type="match status" value="1"/>
</dbReference>
<feature type="domain" description="Transcription regulator TrmB N-terminal" evidence="1">
    <location>
        <begin position="37"/>
        <end position="102"/>
    </location>
</feature>
<dbReference type="Pfam" id="PF01978">
    <property type="entry name" value="TrmB"/>
    <property type="match status" value="1"/>
</dbReference>
<dbReference type="Proteomes" id="UP000232412">
    <property type="component" value="Unassembled WGS sequence"/>
</dbReference>
<dbReference type="InterPro" id="IPR036388">
    <property type="entry name" value="WH-like_DNA-bd_sf"/>
</dbReference>
<accession>A0A2H1EI98</accession>
<reference evidence="3" key="1">
    <citation type="submission" date="2016-12" db="EMBL/GenBank/DDBJ databases">
        <authorList>
            <person name="Herbold C."/>
        </authorList>
    </citation>
    <scope>NUCLEOTIDE SEQUENCE [LARGE SCALE GENOMIC DNA]</scope>
</reference>
<organism evidence="2 3">
    <name type="scientific">Nitrosotalea sinensis</name>
    <dbReference type="NCBI Taxonomy" id="1499975"/>
    <lineage>
        <taxon>Archaea</taxon>
        <taxon>Nitrososphaerota</taxon>
        <taxon>Nitrososphaeria</taxon>
        <taxon>Nitrosotaleales</taxon>
        <taxon>Nitrosotaleaceae</taxon>
        <taxon>Nitrosotalea</taxon>
    </lineage>
</organism>
<dbReference type="Gene3D" id="1.10.10.10">
    <property type="entry name" value="Winged helix-like DNA-binding domain superfamily/Winged helix DNA-binding domain"/>
    <property type="match status" value="1"/>
</dbReference>
<keyword evidence="3" id="KW-1185">Reference proteome</keyword>
<dbReference type="SUPFAM" id="SSF46785">
    <property type="entry name" value="Winged helix' DNA-binding domain"/>
    <property type="match status" value="1"/>
</dbReference>
<evidence type="ECO:0000313" key="2">
    <source>
        <dbReference type="EMBL" id="SHO46694.1"/>
    </source>
</evidence>
<evidence type="ECO:0000313" key="3">
    <source>
        <dbReference type="Proteomes" id="UP000232412"/>
    </source>
</evidence>
<protein>
    <submittedName>
        <fullName evidence="2">Transcription regulator, TrmB</fullName>
    </submittedName>
</protein>
<proteinExistence type="predicted"/>
<name>A0A2H1EI98_9ARCH</name>
<gene>
    <name evidence="2" type="ORF">NSIN_30237</name>
</gene>
<dbReference type="AlphaFoldDB" id="A0A2H1EI98"/>
<evidence type="ECO:0000259" key="1">
    <source>
        <dbReference type="Pfam" id="PF01978"/>
    </source>
</evidence>
<dbReference type="InterPro" id="IPR051797">
    <property type="entry name" value="TrmB-like"/>
</dbReference>